<comment type="caution">
    <text evidence="1">The sequence shown here is derived from an EMBL/GenBank/DDBJ whole genome shotgun (WGS) entry which is preliminary data.</text>
</comment>
<reference evidence="1 2" key="1">
    <citation type="submission" date="2014-11" db="EMBL/GenBank/DDBJ databases">
        <title>Draft genome sequence of Chelonobacter oris 1662T, associated with respiratory disease in Hermann's Tortoises.</title>
        <authorList>
            <person name="Kudirkiene E."/>
            <person name="Hansen M.J."/>
            <person name="Bojesen A.M."/>
        </authorList>
    </citation>
    <scope>NUCLEOTIDE SEQUENCE [LARGE SCALE GENOMIC DNA]</scope>
    <source>
        <strain evidence="1 2">1662</strain>
    </source>
</reference>
<keyword evidence="2" id="KW-1185">Reference proteome</keyword>
<dbReference type="EMBL" id="JSUM01000003">
    <property type="protein sequence ID" value="KGQ71147.1"/>
    <property type="molecule type" value="Genomic_DNA"/>
</dbReference>
<protein>
    <submittedName>
        <fullName evidence="1">Uncharacterized protein</fullName>
    </submittedName>
</protein>
<sequence>MSNHSMLHKMVWSVLSDRNSNDGDQLIALSDIGSKNADSVDLSRLVTPMLLDYAHLSDVAPDSGAEMEANLSFNVINAFADANWLLESEMISRLEPSAGFDEPEPILNNSVVVWEGDEESAPIHLQTEETVQYGWVGGTVFDDAEQSAVDLLLLASHAADEPLVFADGAEILSTADLLNEDAESPSVFEIDTEEYCYMSVSTVLVDELEKNISLQLEIL</sequence>
<gene>
    <name evidence="1" type="ORF">OA57_02650</name>
</gene>
<dbReference type="RefSeq" id="WP_034613070.1">
    <property type="nucleotide sequence ID" value="NZ_JSUM01000003.1"/>
</dbReference>
<evidence type="ECO:0000313" key="2">
    <source>
        <dbReference type="Proteomes" id="UP000030380"/>
    </source>
</evidence>
<dbReference type="Proteomes" id="UP000030380">
    <property type="component" value="Unassembled WGS sequence"/>
</dbReference>
<proteinExistence type="predicted"/>
<dbReference type="AlphaFoldDB" id="A0A0A3ATT1"/>
<evidence type="ECO:0000313" key="1">
    <source>
        <dbReference type="EMBL" id="KGQ71147.1"/>
    </source>
</evidence>
<accession>A0A0A3ATT1</accession>
<organism evidence="1 2">
    <name type="scientific">Chelonobacter oris</name>
    <dbReference type="NCBI Taxonomy" id="505317"/>
    <lineage>
        <taxon>Bacteria</taxon>
        <taxon>Pseudomonadati</taxon>
        <taxon>Pseudomonadota</taxon>
        <taxon>Gammaproteobacteria</taxon>
        <taxon>Pasteurellales</taxon>
        <taxon>Pasteurellaceae</taxon>
        <taxon>Chelonobacter</taxon>
    </lineage>
</organism>
<name>A0A0A3ATT1_9PAST</name>